<dbReference type="Pfam" id="PF01904">
    <property type="entry name" value="DUF72"/>
    <property type="match status" value="1"/>
</dbReference>
<dbReference type="PANTHER" id="PTHR30348:SF14">
    <property type="entry name" value="BLR8050 PROTEIN"/>
    <property type="match status" value="1"/>
</dbReference>
<dbReference type="AlphaFoldDB" id="A0A1I6LC44"/>
<name>A0A1I6LC44_9BACT</name>
<dbReference type="Gene3D" id="3.20.20.410">
    <property type="entry name" value="Protein of unknown function UPF0759"/>
    <property type="match status" value="1"/>
</dbReference>
<reference evidence="1 2" key="1">
    <citation type="submission" date="2016-10" db="EMBL/GenBank/DDBJ databases">
        <authorList>
            <person name="de Groot N.N."/>
        </authorList>
    </citation>
    <scope>NUCLEOTIDE SEQUENCE [LARGE SCALE GENOMIC DNA]</scope>
    <source>
        <strain evidence="1 2">DSM 21001</strain>
    </source>
</reference>
<organism evidence="1 2">
    <name type="scientific">Granulicella pectinivorans</name>
    <dbReference type="NCBI Taxonomy" id="474950"/>
    <lineage>
        <taxon>Bacteria</taxon>
        <taxon>Pseudomonadati</taxon>
        <taxon>Acidobacteriota</taxon>
        <taxon>Terriglobia</taxon>
        <taxon>Terriglobales</taxon>
        <taxon>Acidobacteriaceae</taxon>
        <taxon>Granulicella</taxon>
    </lineage>
</organism>
<dbReference type="InterPro" id="IPR002763">
    <property type="entry name" value="DUF72"/>
</dbReference>
<proteinExistence type="predicted"/>
<dbReference type="InterPro" id="IPR036520">
    <property type="entry name" value="UPF0759_sf"/>
</dbReference>
<evidence type="ECO:0000313" key="2">
    <source>
        <dbReference type="Proteomes" id="UP000199024"/>
    </source>
</evidence>
<evidence type="ECO:0000313" key="1">
    <source>
        <dbReference type="EMBL" id="SFS01004.1"/>
    </source>
</evidence>
<dbReference type="SUPFAM" id="SSF117396">
    <property type="entry name" value="TM1631-like"/>
    <property type="match status" value="1"/>
</dbReference>
<dbReference type="OrthoDB" id="9780310at2"/>
<dbReference type="STRING" id="474950.SAMN05421771_0535"/>
<accession>A0A1I6LC44</accession>
<keyword evidence="2" id="KW-1185">Reference proteome</keyword>
<dbReference type="Proteomes" id="UP000199024">
    <property type="component" value="Unassembled WGS sequence"/>
</dbReference>
<sequence>MPLRIGTAGWSIPRLTAASFPTEGTHLERYARVLHCAEINSTFYRTSRLATYAKWAASTPDDFLFSLKAPRTITHESALAPAPQQLKDFLTQTSTLVEKRGPILFQLPPKQAFNPTRAKAFLTLLRDLYQGPTVFEPRHETWFTPEAESLFKTFHIARAAADPPRIAAATQPGGDPTLVYYRLHGSPRIYYSTYTPEYLEALSKAITPHTWVIFDNTASGAATENALSLNFLS</sequence>
<gene>
    <name evidence="1" type="ORF">SAMN05421771_0535</name>
</gene>
<protein>
    <submittedName>
        <fullName evidence="1">Uncharacterized conserved protein YecE, DUF72 family</fullName>
    </submittedName>
</protein>
<dbReference type="PANTHER" id="PTHR30348">
    <property type="entry name" value="UNCHARACTERIZED PROTEIN YECE"/>
    <property type="match status" value="1"/>
</dbReference>
<dbReference type="EMBL" id="FOZL01000001">
    <property type="protein sequence ID" value="SFS01004.1"/>
    <property type="molecule type" value="Genomic_DNA"/>
</dbReference>
<dbReference type="RefSeq" id="WP_089836362.1">
    <property type="nucleotide sequence ID" value="NZ_FOZL01000001.1"/>
</dbReference>